<organism evidence="4 5">
    <name type="scientific">Sphingomonas hengshuiensis</name>
    <dbReference type="NCBI Taxonomy" id="1609977"/>
    <lineage>
        <taxon>Bacteria</taxon>
        <taxon>Pseudomonadati</taxon>
        <taxon>Pseudomonadota</taxon>
        <taxon>Alphaproteobacteria</taxon>
        <taxon>Sphingomonadales</taxon>
        <taxon>Sphingomonadaceae</taxon>
        <taxon>Sphingomonas</taxon>
    </lineage>
</organism>
<accession>A0A2W4YX35</accession>
<dbReference type="InterPro" id="IPR007543">
    <property type="entry name" value="LptD_C"/>
</dbReference>
<sequence precursor="true">MKRSFGSLALGLTLAVAGPACAQDLQDRAAPPPPPESALPTPATDDQIDFSSDLLEYDSSAEIVTASGEVRLLREGNRLRADRVTWNRKTGQVVADGNIAVTNPQGDIAYGDRIELTDSLKDGVVDNMLVVLDEGGRIAATRGTRSENGVVTVESAAYTPCSVTNSAGCPKTPSWKITALRVRYDPTRKRIRYTGAGLTIFGLPTIPLPSFSHSIGDGSDSGLLAPSIRLDRVNGLEVAVPYYFNLAPNRDLTITPHVFTAVLPMLQADYRSLSSKGAYRVQGFATVSRRSDDLVLGASPTGTERSFRGYVDTIGRFQLDPNWAVSGSLRYATDQTFLRRYDISRDDRLRNNVTVERIDRDSMLTISGWAVQTLRVGDDQGMQPIALPEIDYRRRFNGLFGGVAQVQLNTLAISRSEGQDTQRAFAAARWDLTRYTPLGQEVTFTAYARADAYNARDTIDTAVLSYRGDEGFTPRGIAAVAVDMRWPFVGAIGRGTQRVSPRLQLVASPRIANLAVPNEDARAVDLEDSNLFALNRFAGYDRFEDSSRVTYGLDYALDLPGVAVLATIGQSYRASQRASILPSGTGLDDRFSDIVGRTDIRFREFVTFTHRYRLDKDGAKLRRNELDATIGSRRTYAQIGYLRLNRDIDQLEDLQDREEVRVAGRAAFGPFWSAFASATVDLTDKSEDSLSLSDGFDPIRHRVGVQYEDDCLRLGLTWKRDYQRIGDARNGSSYLVTLALKNLGR</sequence>
<evidence type="ECO:0000256" key="1">
    <source>
        <dbReference type="HAMAP-Rule" id="MF_01411"/>
    </source>
</evidence>
<proteinExistence type="inferred from homology"/>
<keyword evidence="1" id="KW-0732">Signal</keyword>
<comment type="subcellular location">
    <subcellularLocation>
        <location evidence="1">Cell outer membrane</location>
    </subcellularLocation>
</comment>
<dbReference type="Proteomes" id="UP000248614">
    <property type="component" value="Unassembled WGS sequence"/>
</dbReference>
<dbReference type="GO" id="GO:0009279">
    <property type="term" value="C:cell outer membrane"/>
    <property type="evidence" value="ECO:0007669"/>
    <property type="project" value="UniProtKB-SubCell"/>
</dbReference>
<dbReference type="PANTHER" id="PTHR30189:SF1">
    <property type="entry name" value="LPS-ASSEMBLY PROTEIN LPTD"/>
    <property type="match status" value="1"/>
</dbReference>
<dbReference type="PANTHER" id="PTHR30189">
    <property type="entry name" value="LPS-ASSEMBLY PROTEIN"/>
    <property type="match status" value="1"/>
</dbReference>
<protein>
    <recommendedName>
        <fullName evidence="1">LPS-assembly protein LptD</fullName>
    </recommendedName>
</protein>
<feature type="domain" description="LptD C-terminal" evidence="3">
    <location>
        <begin position="307"/>
        <end position="672"/>
    </location>
</feature>
<dbReference type="Gene3D" id="2.60.450.10">
    <property type="entry name" value="Lipopolysaccharide (LPS) transport protein A like domain"/>
    <property type="match status" value="1"/>
</dbReference>
<dbReference type="InterPro" id="IPR050218">
    <property type="entry name" value="LptD"/>
</dbReference>
<dbReference type="AlphaFoldDB" id="A0A2W4YX35"/>
<dbReference type="GO" id="GO:0015920">
    <property type="term" value="P:lipopolysaccharide transport"/>
    <property type="evidence" value="ECO:0007669"/>
    <property type="project" value="InterPro"/>
</dbReference>
<evidence type="ECO:0000313" key="4">
    <source>
        <dbReference type="EMBL" id="PZO74640.1"/>
    </source>
</evidence>
<evidence type="ECO:0000259" key="3">
    <source>
        <dbReference type="Pfam" id="PF04453"/>
    </source>
</evidence>
<keyword evidence="1" id="KW-0472">Membrane</keyword>
<comment type="caution">
    <text evidence="4">The sequence shown here is derived from an EMBL/GenBank/DDBJ whole genome shotgun (WGS) entry which is preliminary data.</text>
</comment>
<dbReference type="GO" id="GO:1990351">
    <property type="term" value="C:transporter complex"/>
    <property type="evidence" value="ECO:0007669"/>
    <property type="project" value="TreeGrafter"/>
</dbReference>
<name>A0A2W4YX35_9SPHN</name>
<gene>
    <name evidence="1" type="primary">lptD</name>
    <name evidence="4" type="ORF">DI632_13035</name>
</gene>
<dbReference type="GO" id="GO:0043165">
    <property type="term" value="P:Gram-negative-bacterium-type cell outer membrane assembly"/>
    <property type="evidence" value="ECO:0007669"/>
    <property type="project" value="UniProtKB-UniRule"/>
</dbReference>
<comment type="caution">
    <text evidence="1">Lacks conserved residue(s) required for the propagation of feature annotation.</text>
</comment>
<comment type="subunit">
    <text evidence="1">Component of the lipopolysaccharide transport and assembly complex.</text>
</comment>
<feature type="chain" id="PRO_5016185840" description="LPS-assembly protein LptD" evidence="1">
    <location>
        <begin position="23"/>
        <end position="745"/>
    </location>
</feature>
<reference evidence="4 5" key="1">
    <citation type="submission" date="2017-08" db="EMBL/GenBank/DDBJ databases">
        <title>Infants hospitalized years apart are colonized by the same room-sourced microbial strains.</title>
        <authorList>
            <person name="Brooks B."/>
            <person name="Olm M.R."/>
            <person name="Firek B.A."/>
            <person name="Baker R."/>
            <person name="Thomas B.C."/>
            <person name="Morowitz M.J."/>
            <person name="Banfield J.F."/>
        </authorList>
    </citation>
    <scope>NUCLEOTIDE SEQUENCE [LARGE SCALE GENOMIC DNA]</scope>
    <source>
        <strain evidence="4">S2_018_000_R3_110</strain>
    </source>
</reference>
<feature type="signal peptide" evidence="1">
    <location>
        <begin position="1"/>
        <end position="22"/>
    </location>
</feature>
<keyword evidence="1" id="KW-0998">Cell outer membrane</keyword>
<feature type="region of interest" description="Disordered" evidence="2">
    <location>
        <begin position="25"/>
        <end position="45"/>
    </location>
</feature>
<dbReference type="EMBL" id="QFNF01000040">
    <property type="protein sequence ID" value="PZO74640.1"/>
    <property type="molecule type" value="Genomic_DNA"/>
</dbReference>
<dbReference type="HAMAP" id="MF_01411">
    <property type="entry name" value="LPS_assembly_LptD"/>
    <property type="match status" value="1"/>
</dbReference>
<comment type="similarity">
    <text evidence="1">Belongs to the LptD family.</text>
</comment>
<evidence type="ECO:0000313" key="5">
    <source>
        <dbReference type="Proteomes" id="UP000248614"/>
    </source>
</evidence>
<comment type="function">
    <text evidence="1">Involved in the assembly of lipopolysaccharide (LPS) at the surface of the outer membrane.</text>
</comment>
<dbReference type="InterPro" id="IPR020889">
    <property type="entry name" value="LipoPS_assembly_LptD"/>
</dbReference>
<evidence type="ECO:0000256" key="2">
    <source>
        <dbReference type="SAM" id="MobiDB-lite"/>
    </source>
</evidence>
<dbReference type="Pfam" id="PF04453">
    <property type="entry name" value="LptD"/>
    <property type="match status" value="1"/>
</dbReference>